<comment type="caution">
    <text evidence="2">The sequence shown here is derived from an EMBL/GenBank/DDBJ whole genome shotgun (WGS) entry which is preliminary data.</text>
</comment>
<dbReference type="GO" id="GO:0005737">
    <property type="term" value="C:cytoplasm"/>
    <property type="evidence" value="ECO:0007669"/>
    <property type="project" value="TreeGrafter"/>
</dbReference>
<dbReference type="Pfam" id="PF02423">
    <property type="entry name" value="OCD_Mu_crystall"/>
    <property type="match status" value="1"/>
</dbReference>
<gene>
    <name evidence="2" type="ORF">H8R10_07145</name>
</gene>
<dbReference type="PANTHER" id="PTHR13812">
    <property type="entry name" value="KETIMINE REDUCTASE MU-CRYSTALLIN"/>
    <property type="match status" value="1"/>
</dbReference>
<organism evidence="2 3">
    <name type="scientific">Nanchangia anserum</name>
    <dbReference type="NCBI Taxonomy" id="2692125"/>
    <lineage>
        <taxon>Bacteria</taxon>
        <taxon>Bacillati</taxon>
        <taxon>Actinomycetota</taxon>
        <taxon>Actinomycetes</taxon>
        <taxon>Actinomycetales</taxon>
        <taxon>Actinomycetaceae</taxon>
        <taxon>Nanchangia</taxon>
    </lineage>
</organism>
<proteinExistence type="inferred from homology"/>
<accession>A0A8I0GFQ4</accession>
<dbReference type="Gene3D" id="3.30.1780.10">
    <property type="entry name" value="ornithine cyclodeaminase, domain 1"/>
    <property type="match status" value="1"/>
</dbReference>
<evidence type="ECO:0000313" key="3">
    <source>
        <dbReference type="Proteomes" id="UP000627538"/>
    </source>
</evidence>
<name>A0A8I0GFQ4_9ACTO</name>
<dbReference type="Proteomes" id="UP000627538">
    <property type="component" value="Unassembled WGS sequence"/>
</dbReference>
<keyword evidence="3" id="KW-1185">Reference proteome</keyword>
<dbReference type="GO" id="GO:0016491">
    <property type="term" value="F:oxidoreductase activity"/>
    <property type="evidence" value="ECO:0007669"/>
    <property type="project" value="UniProtKB-ARBA"/>
</dbReference>
<dbReference type="FunFam" id="3.40.50.720:FF:000311">
    <property type="entry name" value="Ornithine cyclodeaminase"/>
    <property type="match status" value="1"/>
</dbReference>
<dbReference type="GO" id="GO:0019752">
    <property type="term" value="P:carboxylic acid metabolic process"/>
    <property type="evidence" value="ECO:0007669"/>
    <property type="project" value="UniProtKB-ARBA"/>
</dbReference>
<dbReference type="RefSeq" id="WP_191072105.1">
    <property type="nucleotide sequence ID" value="NZ_CP060506.1"/>
</dbReference>
<evidence type="ECO:0000256" key="1">
    <source>
        <dbReference type="ARBA" id="ARBA00008903"/>
    </source>
</evidence>
<evidence type="ECO:0000313" key="2">
    <source>
        <dbReference type="EMBL" id="MBD3689997.1"/>
    </source>
</evidence>
<dbReference type="AlphaFoldDB" id="A0A8I0GFQ4"/>
<protein>
    <submittedName>
        <fullName evidence="2">Ornithine cyclodeaminase family protein</fullName>
    </submittedName>
</protein>
<reference evidence="2 3" key="1">
    <citation type="submission" date="2020-08" db="EMBL/GenBank/DDBJ databases">
        <title>Winkia gen. nov., sp. nov., isolated from faeces of the Anser albifrons in China.</title>
        <authorList>
            <person name="Liu Q."/>
        </authorList>
    </citation>
    <scope>NUCLEOTIDE SEQUENCE [LARGE SCALE GENOMIC DNA]</scope>
    <source>
        <strain evidence="2 3">C62</strain>
    </source>
</reference>
<dbReference type="SUPFAM" id="SSF51735">
    <property type="entry name" value="NAD(P)-binding Rossmann-fold domains"/>
    <property type="match status" value="1"/>
</dbReference>
<dbReference type="InterPro" id="IPR036291">
    <property type="entry name" value="NAD(P)-bd_dom_sf"/>
</dbReference>
<dbReference type="EMBL" id="JACRUO010000002">
    <property type="protein sequence ID" value="MBD3689997.1"/>
    <property type="molecule type" value="Genomic_DNA"/>
</dbReference>
<comment type="similarity">
    <text evidence="1">Belongs to the ornithine cyclodeaminase/mu-crystallin family.</text>
</comment>
<dbReference type="InterPro" id="IPR023401">
    <property type="entry name" value="ODC_N"/>
</dbReference>
<dbReference type="Gene3D" id="3.40.50.720">
    <property type="entry name" value="NAD(P)-binding Rossmann-like Domain"/>
    <property type="match status" value="1"/>
</dbReference>
<sequence length="332" mass="34912">MKLLNSTDIWNVYTMTQALDDVADAFVAVSGGRTMTPLRTKICPDSRRTVLTMPAYAPGVDQVSVKTIALYPDNASRGLPTAPASLVLVDGKTGMTRAFLDGDTVTKFRTGASSGVAFRHLGRDDAQVGLVVGTGGQAFTQVLALLAAAPTLSELRIANPFDGQAEEFVTALRAHPGFAQAGFSGRITTWLNADEAAAEADLIILVTSSTSPVLHADTLKPGVTISCVGSYQPHMQECGADVMARADKIYCDDVEAALEESGDLIIPLESGDIDRADIRGAIGEVIAGDLVGRERDDEIIVYETVGVGAQDLWAAQAIVNAAEEAGVGTDWE</sequence>
<dbReference type="PANTHER" id="PTHR13812:SF19">
    <property type="entry name" value="KETIMINE REDUCTASE MU-CRYSTALLIN"/>
    <property type="match status" value="1"/>
</dbReference>
<dbReference type="PIRSF" id="PIRSF001439">
    <property type="entry name" value="CryM"/>
    <property type="match status" value="1"/>
</dbReference>
<dbReference type="InterPro" id="IPR003462">
    <property type="entry name" value="ODC_Mu_crystall"/>
</dbReference>